<dbReference type="AlphaFoldDB" id="A0A1B0BBA4"/>
<dbReference type="EMBL" id="JXJN01011367">
    <property type="status" value="NOT_ANNOTATED_CDS"/>
    <property type="molecule type" value="Genomic_DNA"/>
</dbReference>
<evidence type="ECO:0000313" key="3">
    <source>
        <dbReference type="Proteomes" id="UP000092460"/>
    </source>
</evidence>
<reference evidence="3" key="1">
    <citation type="submission" date="2015-01" db="EMBL/GenBank/DDBJ databases">
        <authorList>
            <person name="Aksoy S."/>
            <person name="Warren W."/>
            <person name="Wilson R.K."/>
        </authorList>
    </citation>
    <scope>NUCLEOTIDE SEQUENCE [LARGE SCALE GENOMIC DNA]</scope>
    <source>
        <strain evidence="3">IAEA</strain>
    </source>
</reference>
<sequence>METTSGCTYNLMVLKTSISISVRNFVPPAATFNGTNRLSLLCFTHYSDAFCLQNFSKFNYHINWFFPFQTDNYLYVQFKENAYCNVLSWIRYNLDARRVQLPELITHIRLRIVPLEFL</sequence>
<organism evidence="2 3">
    <name type="scientific">Glossina palpalis gambiensis</name>
    <dbReference type="NCBI Taxonomy" id="67801"/>
    <lineage>
        <taxon>Eukaryota</taxon>
        <taxon>Metazoa</taxon>
        <taxon>Ecdysozoa</taxon>
        <taxon>Arthropoda</taxon>
        <taxon>Hexapoda</taxon>
        <taxon>Insecta</taxon>
        <taxon>Pterygota</taxon>
        <taxon>Neoptera</taxon>
        <taxon>Endopterygota</taxon>
        <taxon>Diptera</taxon>
        <taxon>Brachycera</taxon>
        <taxon>Muscomorpha</taxon>
        <taxon>Hippoboscoidea</taxon>
        <taxon>Glossinidae</taxon>
        <taxon>Glossina</taxon>
    </lineage>
</organism>
<feature type="domain" description="BACK" evidence="1">
    <location>
        <begin position="72"/>
        <end position="118"/>
    </location>
</feature>
<name>A0A1B0BBA4_9MUSC</name>
<reference evidence="2" key="2">
    <citation type="submission" date="2020-05" db="UniProtKB">
        <authorList>
            <consortium name="EnsemblMetazoa"/>
        </authorList>
    </citation>
    <scope>IDENTIFICATION</scope>
    <source>
        <strain evidence="2">IAEA</strain>
    </source>
</reference>
<evidence type="ECO:0000259" key="1">
    <source>
        <dbReference type="Pfam" id="PF07707"/>
    </source>
</evidence>
<evidence type="ECO:0000313" key="2">
    <source>
        <dbReference type="EnsemblMetazoa" id="GPPI024624-PA"/>
    </source>
</evidence>
<proteinExistence type="predicted"/>
<dbReference type="InterPro" id="IPR011705">
    <property type="entry name" value="BACK"/>
</dbReference>
<protein>
    <recommendedName>
        <fullName evidence="1">BACK domain-containing protein</fullName>
    </recommendedName>
</protein>
<dbReference type="Proteomes" id="UP000092460">
    <property type="component" value="Unassembled WGS sequence"/>
</dbReference>
<dbReference type="EnsemblMetazoa" id="GPPI024624-RA">
    <property type="protein sequence ID" value="GPPI024624-PA"/>
    <property type="gene ID" value="GPPI024624"/>
</dbReference>
<dbReference type="VEuPathDB" id="VectorBase:GPPI024624"/>
<dbReference type="Gene3D" id="1.25.40.420">
    <property type="match status" value="1"/>
</dbReference>
<accession>A0A1B0BBA4</accession>
<dbReference type="Pfam" id="PF07707">
    <property type="entry name" value="BACK"/>
    <property type="match status" value="1"/>
</dbReference>
<keyword evidence="3" id="KW-1185">Reference proteome</keyword>